<proteinExistence type="predicted"/>
<dbReference type="RefSeq" id="WP_236893275.1">
    <property type="nucleotide sequence ID" value="NZ_CP015701.1"/>
</dbReference>
<geneLocation type="plasmid" evidence="1">
    <name>pNPD8_2</name>
</geneLocation>
<keyword evidence="1" id="KW-0614">Plasmid</keyword>
<dbReference type="AlphaFoldDB" id="A0A1L7JMH6"/>
<protein>
    <submittedName>
        <fullName evidence="1">Uncharacterized protein</fullName>
    </submittedName>
</protein>
<gene>
    <name evidence="1" type="ORF">NPD8_4262</name>
</gene>
<sequence>MRKEKEIDNFNLIFILNDMMALLTPREFINLFPIKKILMDISLVQKIILLQGII</sequence>
<accession>A0A1L7JMH6</accession>
<dbReference type="EMBL" id="CP015701">
    <property type="protein sequence ID" value="APU86894.1"/>
    <property type="molecule type" value="Genomic_DNA"/>
</dbReference>
<reference evidence="1" key="1">
    <citation type="submission" date="2016-05" db="EMBL/GenBank/DDBJ databases">
        <authorList>
            <person name="Lavstsen T."/>
            <person name="Jespersen J.S."/>
        </authorList>
    </citation>
    <scope>NUCLEOTIDE SEQUENCE</scope>
    <source>
        <strain evidence="1">CDC69096</strain>
        <plasmid evidence="1">pNPD8_2</plasmid>
    </source>
</reference>
<evidence type="ECO:0000313" key="1">
    <source>
        <dbReference type="EMBL" id="APU86894.1"/>
    </source>
</evidence>
<organism evidence="1">
    <name type="scientific">Clostridium botulinum</name>
    <dbReference type="NCBI Taxonomy" id="1491"/>
    <lineage>
        <taxon>Bacteria</taxon>
        <taxon>Bacillati</taxon>
        <taxon>Bacillota</taxon>
        <taxon>Clostridia</taxon>
        <taxon>Eubacteriales</taxon>
        <taxon>Clostridiaceae</taxon>
        <taxon>Clostridium</taxon>
    </lineage>
</organism>
<name>A0A1L7JMH6_CLOBO</name>